<proteinExistence type="predicted"/>
<dbReference type="Gene3D" id="3.40.190.10">
    <property type="entry name" value="Periplasmic binding protein-like II"/>
    <property type="match status" value="2"/>
</dbReference>
<dbReference type="Proteomes" id="UP001180737">
    <property type="component" value="Unassembled WGS sequence"/>
</dbReference>
<keyword evidence="3" id="KW-1185">Reference proteome</keyword>
<sequence>MRGQEPGITFSYAALDLADQYEAVRSHRVDVGIVQYVGPVDVLVFEHALTMPWVVVVPARSPLADADRLSEADPAALDAFGHDMALGDFGGMYFFVCRNGPDTPYTHRYDC</sequence>
<feature type="domain" description="LysR substrate-binding" evidence="1">
    <location>
        <begin position="2"/>
        <end position="76"/>
    </location>
</feature>
<dbReference type="InterPro" id="IPR005119">
    <property type="entry name" value="LysR_subst-bd"/>
</dbReference>
<evidence type="ECO:0000259" key="1">
    <source>
        <dbReference type="Pfam" id="PF03466"/>
    </source>
</evidence>
<dbReference type="Pfam" id="PF03466">
    <property type="entry name" value="LysR_substrate"/>
    <property type="match status" value="1"/>
</dbReference>
<evidence type="ECO:0000313" key="2">
    <source>
        <dbReference type="EMBL" id="MDT0567036.1"/>
    </source>
</evidence>
<organism evidence="2 3">
    <name type="scientific">Streptomyces gottesmaniae</name>
    <dbReference type="NCBI Taxonomy" id="3075518"/>
    <lineage>
        <taxon>Bacteria</taxon>
        <taxon>Bacillati</taxon>
        <taxon>Actinomycetota</taxon>
        <taxon>Actinomycetes</taxon>
        <taxon>Kitasatosporales</taxon>
        <taxon>Streptomycetaceae</taxon>
        <taxon>Streptomyces</taxon>
    </lineage>
</organism>
<evidence type="ECO:0000313" key="3">
    <source>
        <dbReference type="Proteomes" id="UP001180737"/>
    </source>
</evidence>
<dbReference type="SUPFAM" id="SSF53850">
    <property type="entry name" value="Periplasmic binding protein-like II"/>
    <property type="match status" value="1"/>
</dbReference>
<comment type="caution">
    <text evidence="2">The sequence shown here is derived from an EMBL/GenBank/DDBJ whole genome shotgun (WGS) entry which is preliminary data.</text>
</comment>
<reference evidence="2" key="1">
    <citation type="submission" date="2024-05" db="EMBL/GenBank/DDBJ databases">
        <title>30 novel species of actinomycetes from the DSMZ collection.</title>
        <authorList>
            <person name="Nouioui I."/>
        </authorList>
    </citation>
    <scope>NUCLEOTIDE SEQUENCE</scope>
    <source>
        <strain evidence="2">DSM 3412</strain>
    </source>
</reference>
<dbReference type="RefSeq" id="WP_033532213.1">
    <property type="nucleotide sequence ID" value="NZ_JAVRFJ010000004.1"/>
</dbReference>
<name>A0ABU2YSS9_9ACTN</name>
<dbReference type="EMBL" id="JAVRFJ010000004">
    <property type="protein sequence ID" value="MDT0567036.1"/>
    <property type="molecule type" value="Genomic_DNA"/>
</dbReference>
<accession>A0ABU2YSS9</accession>
<gene>
    <name evidence="2" type="ORF">RM704_05975</name>
</gene>
<protein>
    <submittedName>
        <fullName evidence="2">LysR substrate-binding domain-containing protein</fullName>
    </submittedName>
</protein>